<dbReference type="EMBL" id="KN837130">
    <property type="protein sequence ID" value="KIJ42322.1"/>
    <property type="molecule type" value="Genomic_DNA"/>
</dbReference>
<proteinExistence type="predicted"/>
<organism evidence="2 3">
    <name type="scientific">Sphaerobolus stellatus (strain SS14)</name>
    <dbReference type="NCBI Taxonomy" id="990650"/>
    <lineage>
        <taxon>Eukaryota</taxon>
        <taxon>Fungi</taxon>
        <taxon>Dikarya</taxon>
        <taxon>Basidiomycota</taxon>
        <taxon>Agaricomycotina</taxon>
        <taxon>Agaricomycetes</taxon>
        <taxon>Phallomycetidae</taxon>
        <taxon>Geastrales</taxon>
        <taxon>Sphaerobolaceae</taxon>
        <taxon>Sphaerobolus</taxon>
    </lineage>
</organism>
<gene>
    <name evidence="2" type="ORF">M422DRAFT_254395</name>
</gene>
<feature type="non-terminal residue" evidence="2">
    <location>
        <position position="483"/>
    </location>
</feature>
<feature type="compositionally biased region" description="Acidic residues" evidence="1">
    <location>
        <begin position="239"/>
        <end position="248"/>
    </location>
</feature>
<dbReference type="Proteomes" id="UP000054279">
    <property type="component" value="Unassembled WGS sequence"/>
</dbReference>
<dbReference type="AlphaFoldDB" id="A0A0C9VKU7"/>
<protein>
    <submittedName>
        <fullName evidence="2">Uncharacterized protein</fullName>
    </submittedName>
</protein>
<evidence type="ECO:0000313" key="2">
    <source>
        <dbReference type="EMBL" id="KIJ42322.1"/>
    </source>
</evidence>
<evidence type="ECO:0000313" key="3">
    <source>
        <dbReference type="Proteomes" id="UP000054279"/>
    </source>
</evidence>
<name>A0A0C9VKU7_SPHS4</name>
<keyword evidence="3" id="KW-1185">Reference proteome</keyword>
<feature type="region of interest" description="Disordered" evidence="1">
    <location>
        <begin position="227"/>
        <end position="248"/>
    </location>
</feature>
<sequence length="483" mass="53154">LSLLQAIVHRNPRNIFSRKYKHIINKLTPAYLKQQALKQGVTVDELDTSTAAASSCRQALLTLLYNAEARRHGSLENLNDKLLEWDMKHPSIRAQGSQMISELAVLEKAGQGALSQFRLAGQDVHAFMAVFSTGNTSFSEDSLLTLLTDKQVDEALVMLGMPEPKLLAAALQTVIQWKEHAVFMEKVKTTLAAIGSIVKTLAPTLRTSVQFPAEQAETLQKIASGKADKRMVRKKKDDPDADLSDEDELMGRQWKVPLSDDGIATDDVPAVVPKKSKKLEVPSGVVLPAEANANQPPSDWTLPEGFKAFAAANFKGADPYSSSGGCFERVFFRAMLLEFHILASGLHPPIPIVKAKTLSSDFPHLNPKCPTPASLFYEIACMGFYFVNVPYAITFEVAFEDFLISFDSLKLKGRLEVLGAMAWADPTFRFGFICIREDNCTPIPPFFIRPPTAGEPGPTLPPTVGYLKSQNLDVARHRVRCLG</sequence>
<dbReference type="HOGENOM" id="CLU_565214_0_0_1"/>
<accession>A0A0C9VKU7</accession>
<reference evidence="2 3" key="1">
    <citation type="submission" date="2014-06" db="EMBL/GenBank/DDBJ databases">
        <title>Evolutionary Origins and Diversification of the Mycorrhizal Mutualists.</title>
        <authorList>
            <consortium name="DOE Joint Genome Institute"/>
            <consortium name="Mycorrhizal Genomics Consortium"/>
            <person name="Kohler A."/>
            <person name="Kuo A."/>
            <person name="Nagy L.G."/>
            <person name="Floudas D."/>
            <person name="Copeland A."/>
            <person name="Barry K.W."/>
            <person name="Cichocki N."/>
            <person name="Veneault-Fourrey C."/>
            <person name="LaButti K."/>
            <person name="Lindquist E.A."/>
            <person name="Lipzen A."/>
            <person name="Lundell T."/>
            <person name="Morin E."/>
            <person name="Murat C."/>
            <person name="Riley R."/>
            <person name="Ohm R."/>
            <person name="Sun H."/>
            <person name="Tunlid A."/>
            <person name="Henrissat B."/>
            <person name="Grigoriev I.V."/>
            <person name="Hibbett D.S."/>
            <person name="Martin F."/>
        </authorList>
    </citation>
    <scope>NUCLEOTIDE SEQUENCE [LARGE SCALE GENOMIC DNA]</scope>
    <source>
        <strain evidence="2 3">SS14</strain>
    </source>
</reference>
<feature type="compositionally biased region" description="Basic and acidic residues" evidence="1">
    <location>
        <begin position="227"/>
        <end position="238"/>
    </location>
</feature>
<evidence type="ECO:0000256" key="1">
    <source>
        <dbReference type="SAM" id="MobiDB-lite"/>
    </source>
</evidence>